<name>A0ACC2PFI2_9HYME</name>
<dbReference type="EMBL" id="CM056741">
    <property type="protein sequence ID" value="KAJ8682344.1"/>
    <property type="molecule type" value="Genomic_DNA"/>
</dbReference>
<accession>A0ACC2PFI2</accession>
<organism evidence="1 2">
    <name type="scientific">Eretmocerus hayati</name>
    <dbReference type="NCBI Taxonomy" id="131215"/>
    <lineage>
        <taxon>Eukaryota</taxon>
        <taxon>Metazoa</taxon>
        <taxon>Ecdysozoa</taxon>
        <taxon>Arthropoda</taxon>
        <taxon>Hexapoda</taxon>
        <taxon>Insecta</taxon>
        <taxon>Pterygota</taxon>
        <taxon>Neoptera</taxon>
        <taxon>Endopterygota</taxon>
        <taxon>Hymenoptera</taxon>
        <taxon>Apocrita</taxon>
        <taxon>Proctotrupomorpha</taxon>
        <taxon>Chalcidoidea</taxon>
        <taxon>Aphelinidae</taxon>
        <taxon>Aphelininae</taxon>
        <taxon>Eretmocerus</taxon>
    </lineage>
</organism>
<dbReference type="Proteomes" id="UP001239111">
    <property type="component" value="Chromosome 1"/>
</dbReference>
<proteinExistence type="predicted"/>
<keyword evidence="2" id="KW-1185">Reference proteome</keyword>
<evidence type="ECO:0000313" key="2">
    <source>
        <dbReference type="Proteomes" id="UP001239111"/>
    </source>
</evidence>
<sequence length="666" mass="77209">MESKLINFIIILLTVTNWRTTWANIDEVMNHLFSYIEHDLSPHKVNIIVPSIQRMSSLAEKIVRRANQDSTCDIRDFNKTSLIKYANLSAEKKEEYEIRQISERLSLTFAIVEAKNKTGLNLELFAMLKYFNLLSPLTRGKYLLNLITDQEINLELFLRNAWSQKFLDLTVVEWITTDRSDAAKAESVLSLVRGAFVHSFNPFNNSFDKVVLNEETDLFPDKIKDLHGFPLKLWGDSDGLDAAFLESLLRSMNSEKRCVSSLQKHKQANGETYFYSQVTDLTISDYKYASFYVSTPVTLGYFHKQQLFRSLLPSSYRVHFYLMREKSYEKRISLAAILTFAGLAFTAFLFASWAQLLGFREANWSFLNIFTAQMGSSIAFTGQMRLSKVIFQMSIYIATFIIVTLGSDYMFQIFTLHQELPEIKTMKDLANSDIDLVMWDFEYSITRKNYESLIDNDLILRKILDSVQTQELATGFNRFCSALSYMAPNLDESVNLCIEDEINEHYVSKSNSRFQVDKIQDPIAHKIHMIELEHNTFFKRRLDELILKFSEAGLIEIWQSRRKNLDMRQASRYGVRLPKGVPDEEEPLENQLWPVLVVGYILGCSVLIGELIWKIFIARTELGRLMSAFYRNLQGPSADMANVTRHRMDSTKIKIQVRNKETPSRR</sequence>
<comment type="caution">
    <text evidence="1">The sequence shown here is derived from an EMBL/GenBank/DDBJ whole genome shotgun (WGS) entry which is preliminary data.</text>
</comment>
<reference evidence="1" key="1">
    <citation type="submission" date="2023-04" db="EMBL/GenBank/DDBJ databases">
        <title>A chromosome-level genome assembly of the parasitoid wasp Eretmocerus hayati.</title>
        <authorList>
            <person name="Zhong Y."/>
            <person name="Liu S."/>
            <person name="Liu Y."/>
        </authorList>
    </citation>
    <scope>NUCLEOTIDE SEQUENCE</scope>
    <source>
        <strain evidence="1">ZJU_SS_LIU_2023</strain>
    </source>
</reference>
<evidence type="ECO:0000313" key="1">
    <source>
        <dbReference type="EMBL" id="KAJ8682344.1"/>
    </source>
</evidence>
<protein>
    <submittedName>
        <fullName evidence="1">Uncharacterized protein</fullName>
    </submittedName>
</protein>
<gene>
    <name evidence="1" type="ORF">QAD02_018136</name>
</gene>